<dbReference type="GO" id="GO:0004521">
    <property type="term" value="F:RNA endonuclease activity"/>
    <property type="evidence" value="ECO:0007669"/>
    <property type="project" value="InterPro"/>
</dbReference>
<keyword evidence="7 9" id="KW-0460">Magnesium</keyword>
<keyword evidence="8 9" id="KW-0051">Antiviral defense</keyword>
<keyword evidence="6 9" id="KW-0378">Hydrolase</keyword>
<dbReference type="EMBL" id="SOBG01000012">
    <property type="protein sequence ID" value="TDT67030.1"/>
    <property type="molecule type" value="Genomic_DNA"/>
</dbReference>
<dbReference type="GO" id="GO:0043571">
    <property type="term" value="P:maintenance of CRISPR repeat elements"/>
    <property type="evidence" value="ECO:0007669"/>
    <property type="project" value="UniProtKB-UniRule"/>
</dbReference>
<keyword evidence="11" id="KW-1185">Reference proteome</keyword>
<keyword evidence="4 9" id="KW-0479">Metal-binding</keyword>
<dbReference type="PANTHER" id="PTHR34405:SF1">
    <property type="entry name" value="CRISPR-ASSOCIATED ENDORIBONUCLEASE CAS2"/>
    <property type="match status" value="1"/>
</dbReference>
<keyword evidence="3 9" id="KW-0540">Nuclease</keyword>
<evidence type="ECO:0000313" key="10">
    <source>
        <dbReference type="EMBL" id="TDT67030.1"/>
    </source>
</evidence>
<evidence type="ECO:0000256" key="3">
    <source>
        <dbReference type="ARBA" id="ARBA00022722"/>
    </source>
</evidence>
<evidence type="ECO:0000256" key="4">
    <source>
        <dbReference type="ARBA" id="ARBA00022723"/>
    </source>
</evidence>
<name>A0AA46DWV3_9FUSO</name>
<comment type="subunit">
    <text evidence="9">Homodimer, forms a heterotetramer with a Cas1 homodimer.</text>
</comment>
<evidence type="ECO:0000256" key="6">
    <source>
        <dbReference type="ARBA" id="ARBA00022801"/>
    </source>
</evidence>
<feature type="binding site" evidence="9">
    <location>
        <position position="8"/>
    </location>
    <ligand>
        <name>Mg(2+)</name>
        <dbReference type="ChEBI" id="CHEBI:18420"/>
        <note>catalytic</note>
    </ligand>
</feature>
<dbReference type="SUPFAM" id="SSF143430">
    <property type="entry name" value="TTP0101/SSO1404-like"/>
    <property type="match status" value="1"/>
</dbReference>
<evidence type="ECO:0000256" key="2">
    <source>
        <dbReference type="ARBA" id="ARBA00009959"/>
    </source>
</evidence>
<sequence length="93" mass="11340">MYVILVYDVKLDSAIGQKVLRNVYKICKKYMYHIQNSTFEGELSRAQIVKLRYELDEYIRKDKDSIIIFKSRNERWLDKEFWGLEDDKTSNFF</sequence>
<accession>A0AA46DWV3</accession>
<dbReference type="InterPro" id="IPR019199">
    <property type="entry name" value="Virulence_VapD/CRISPR_Cas2"/>
</dbReference>
<comment type="function">
    <text evidence="9">CRISPR (clustered regularly interspaced short palindromic repeat), is an adaptive immune system that provides protection against mobile genetic elements (viruses, transposable elements and conjugative plasmids). CRISPR clusters contain sequences complementary to antecedent mobile elements and target invading nucleic acids. CRISPR clusters are transcribed and processed into CRISPR RNA (crRNA). Functions as a ssRNA-specific endoribonuclease. Involved in the integration of spacer DNA into the CRISPR cassette.</text>
</comment>
<proteinExistence type="inferred from homology"/>
<evidence type="ECO:0000256" key="1">
    <source>
        <dbReference type="ARBA" id="ARBA00001946"/>
    </source>
</evidence>
<dbReference type="Pfam" id="PF09827">
    <property type="entry name" value="CRISPR_Cas2"/>
    <property type="match status" value="1"/>
</dbReference>
<comment type="similarity">
    <text evidence="2 9">Belongs to the CRISPR-associated endoribonuclease Cas2 protein family.</text>
</comment>
<keyword evidence="5 9" id="KW-0255">Endonuclease</keyword>
<evidence type="ECO:0000256" key="5">
    <source>
        <dbReference type="ARBA" id="ARBA00022759"/>
    </source>
</evidence>
<organism evidence="10 11">
    <name type="scientific">Hypnocyclicus thermotrophus</name>
    <dbReference type="NCBI Taxonomy" id="1627895"/>
    <lineage>
        <taxon>Bacteria</taxon>
        <taxon>Fusobacteriati</taxon>
        <taxon>Fusobacteriota</taxon>
        <taxon>Fusobacteriia</taxon>
        <taxon>Fusobacteriales</taxon>
        <taxon>Fusobacteriaceae</taxon>
        <taxon>Hypnocyclicus</taxon>
    </lineage>
</organism>
<dbReference type="Gene3D" id="3.30.70.240">
    <property type="match status" value="1"/>
</dbReference>
<dbReference type="CDD" id="cd09725">
    <property type="entry name" value="Cas2_I_II_III"/>
    <property type="match status" value="1"/>
</dbReference>
<reference evidence="10 11" key="1">
    <citation type="submission" date="2019-03" db="EMBL/GenBank/DDBJ databases">
        <title>Genomic Encyclopedia of Type Strains, Phase IV (KMG-IV): sequencing the most valuable type-strain genomes for metagenomic binning, comparative biology and taxonomic classification.</title>
        <authorList>
            <person name="Goeker M."/>
        </authorList>
    </citation>
    <scope>NUCLEOTIDE SEQUENCE [LARGE SCALE GENOMIC DNA]</scope>
    <source>
        <strain evidence="10 11">DSM 100055</strain>
    </source>
</reference>
<comment type="caution">
    <text evidence="10">The sequence shown here is derived from an EMBL/GenBank/DDBJ whole genome shotgun (WGS) entry which is preliminary data.</text>
</comment>
<dbReference type="RefSeq" id="WP_134113926.1">
    <property type="nucleotide sequence ID" value="NZ_SOBG01000012.1"/>
</dbReference>
<dbReference type="NCBIfam" id="TIGR01573">
    <property type="entry name" value="cas2"/>
    <property type="match status" value="1"/>
</dbReference>
<dbReference type="PANTHER" id="PTHR34405">
    <property type="entry name" value="CRISPR-ASSOCIATED ENDORIBONUCLEASE CAS2"/>
    <property type="match status" value="1"/>
</dbReference>
<dbReference type="EC" id="3.1.-.-" evidence="9"/>
<dbReference type="GO" id="GO:0016787">
    <property type="term" value="F:hydrolase activity"/>
    <property type="evidence" value="ECO:0007669"/>
    <property type="project" value="UniProtKB-KW"/>
</dbReference>
<dbReference type="Proteomes" id="UP000294678">
    <property type="component" value="Unassembled WGS sequence"/>
</dbReference>
<dbReference type="InterPro" id="IPR021127">
    <property type="entry name" value="CRISPR_associated_Cas2"/>
</dbReference>
<dbReference type="HAMAP" id="MF_01471">
    <property type="entry name" value="Cas2"/>
    <property type="match status" value="1"/>
</dbReference>
<evidence type="ECO:0000256" key="7">
    <source>
        <dbReference type="ARBA" id="ARBA00022842"/>
    </source>
</evidence>
<comment type="cofactor">
    <cofactor evidence="1 9">
        <name>Mg(2+)</name>
        <dbReference type="ChEBI" id="CHEBI:18420"/>
    </cofactor>
</comment>
<gene>
    <name evidence="9" type="primary">cas2</name>
    <name evidence="10" type="ORF">EV215_2078</name>
</gene>
<dbReference type="GO" id="GO:0051607">
    <property type="term" value="P:defense response to virus"/>
    <property type="evidence" value="ECO:0007669"/>
    <property type="project" value="UniProtKB-UniRule"/>
</dbReference>
<protein>
    <recommendedName>
        <fullName evidence="9">CRISPR-associated endoribonuclease Cas2</fullName>
        <ecNumber evidence="9">3.1.-.-</ecNumber>
    </recommendedName>
</protein>
<evidence type="ECO:0000256" key="8">
    <source>
        <dbReference type="ARBA" id="ARBA00023118"/>
    </source>
</evidence>
<dbReference type="GO" id="GO:0046872">
    <property type="term" value="F:metal ion binding"/>
    <property type="evidence" value="ECO:0007669"/>
    <property type="project" value="UniProtKB-UniRule"/>
</dbReference>
<dbReference type="AlphaFoldDB" id="A0AA46DWV3"/>
<evidence type="ECO:0000256" key="9">
    <source>
        <dbReference type="HAMAP-Rule" id="MF_01471"/>
    </source>
</evidence>
<evidence type="ECO:0000313" key="11">
    <source>
        <dbReference type="Proteomes" id="UP000294678"/>
    </source>
</evidence>